<protein>
    <recommendedName>
        <fullName evidence="5">Elongator complex protein 4</fullName>
    </recommendedName>
</protein>
<evidence type="ECO:0000313" key="10">
    <source>
        <dbReference type="EMBL" id="JAV81076.1"/>
    </source>
</evidence>
<keyword evidence="13" id="KW-1185">Reference proteome</keyword>
<evidence type="ECO:0000256" key="3">
    <source>
        <dbReference type="ARBA" id="ARBA00005043"/>
    </source>
</evidence>
<gene>
    <name evidence="12" type="ORF">PPYR_04993</name>
    <name evidence="11" type="ORF">PPYR_15135</name>
</gene>
<evidence type="ECO:0000256" key="4">
    <source>
        <dbReference type="ARBA" id="ARBA00007573"/>
    </source>
</evidence>
<evidence type="ECO:0000256" key="8">
    <source>
        <dbReference type="ARBA" id="ARBA00023242"/>
    </source>
</evidence>
<dbReference type="GO" id="GO:0008023">
    <property type="term" value="C:transcription elongation factor complex"/>
    <property type="evidence" value="ECO:0007669"/>
    <property type="project" value="TreeGrafter"/>
</dbReference>
<dbReference type="Pfam" id="PF05625">
    <property type="entry name" value="PAXNEB"/>
    <property type="match status" value="1"/>
</dbReference>
<dbReference type="Proteomes" id="UP000327044">
    <property type="component" value="Unassembled WGS sequence"/>
</dbReference>
<evidence type="ECO:0000256" key="7">
    <source>
        <dbReference type="ARBA" id="ARBA00022694"/>
    </source>
</evidence>
<dbReference type="CDD" id="cd19494">
    <property type="entry name" value="Elp4"/>
    <property type="match status" value="1"/>
</dbReference>
<dbReference type="OrthoDB" id="289162at2759"/>
<keyword evidence="7" id="KW-0819">tRNA processing</keyword>
<feature type="region of interest" description="Disordered" evidence="9">
    <location>
        <begin position="338"/>
        <end position="361"/>
    </location>
</feature>
<organism evidence="10">
    <name type="scientific">Photinus pyralis</name>
    <name type="common">Common eastern firefly</name>
    <name type="synonym">Lampyris pyralis</name>
    <dbReference type="NCBI Taxonomy" id="7054"/>
    <lineage>
        <taxon>Eukaryota</taxon>
        <taxon>Metazoa</taxon>
        <taxon>Ecdysozoa</taxon>
        <taxon>Arthropoda</taxon>
        <taxon>Hexapoda</taxon>
        <taxon>Insecta</taxon>
        <taxon>Pterygota</taxon>
        <taxon>Neoptera</taxon>
        <taxon>Endopterygota</taxon>
        <taxon>Coleoptera</taxon>
        <taxon>Polyphaga</taxon>
        <taxon>Elateriformia</taxon>
        <taxon>Elateroidea</taxon>
        <taxon>Lampyridae</taxon>
        <taxon>Lampyrinae</taxon>
        <taxon>Photinus</taxon>
    </lineage>
</organism>
<dbReference type="InterPro" id="IPR008728">
    <property type="entry name" value="Elongator_complex_protein_4"/>
</dbReference>
<keyword evidence="6" id="KW-0963">Cytoplasm</keyword>
<comment type="subcellular location">
    <subcellularLocation>
        <location evidence="2">Cytoplasm</location>
    </subcellularLocation>
    <subcellularLocation>
        <location evidence="1">Nucleus</location>
    </subcellularLocation>
</comment>
<dbReference type="PANTHER" id="PTHR12896:SF1">
    <property type="entry name" value="ELONGATOR COMPLEX PROTEIN 4"/>
    <property type="match status" value="1"/>
</dbReference>
<comment type="similarity">
    <text evidence="4">Belongs to the ELP4 family.</text>
</comment>
<evidence type="ECO:0000256" key="1">
    <source>
        <dbReference type="ARBA" id="ARBA00004123"/>
    </source>
</evidence>
<evidence type="ECO:0000256" key="5">
    <source>
        <dbReference type="ARBA" id="ARBA00020265"/>
    </source>
</evidence>
<dbReference type="FunCoup" id="A0A1Y1MB31">
    <property type="interactions" value="1906"/>
</dbReference>
<evidence type="ECO:0000256" key="6">
    <source>
        <dbReference type="ARBA" id="ARBA00022490"/>
    </source>
</evidence>
<dbReference type="EMBL" id="VVIM01000002">
    <property type="protein sequence ID" value="KAB0802807.1"/>
    <property type="molecule type" value="Genomic_DNA"/>
</dbReference>
<sequence>MEENSKLPKSVLNIPGTKPNVQNGQLLLSSGIPSLDELTGGGFPVGSVVFIEEDKQCTYAKILLKYFIAEGVVCGHSTFIASQDMSTNSIMQELPDVLSFDPEPDLNKSSNDMEMKIAFRYQKLPTSDKPKELDIGHFYDLTRVMPRSTIERSDITNWSKQSSTNVPNTFSNPDYHYLLEDIKNKIQSGHFNVTDKVQQRSILRVGLHALGSPMWFDRSFTGLTINQHRDLNMFMFCLRALMRSAFAIAIVTVPSHLISKHIIDRCIYSSDIAIKLQSFAGTELENNSVLADYHGYFQLTKLAAINSFASKHPGSVEYVYKLRRKKFSIEKLHLPPGFDDSQNKKTPSTGCGSSTKHLLEF</sequence>
<accession>A0A1Y1MB31</accession>
<evidence type="ECO:0000313" key="11">
    <source>
        <dbReference type="EMBL" id="KAB0790476.1"/>
    </source>
</evidence>
<dbReference type="UniPathway" id="UPA00988"/>
<dbReference type="GO" id="GO:0033588">
    <property type="term" value="C:elongator holoenzyme complex"/>
    <property type="evidence" value="ECO:0007669"/>
    <property type="project" value="InterPro"/>
</dbReference>
<dbReference type="FunFam" id="3.40.50.300:FF:003211">
    <property type="entry name" value="Elongator complex protein, putative"/>
    <property type="match status" value="1"/>
</dbReference>
<dbReference type="Gene3D" id="3.40.50.300">
    <property type="entry name" value="P-loop containing nucleotide triphosphate hydrolases"/>
    <property type="match status" value="1"/>
</dbReference>
<dbReference type="GO" id="GO:0002098">
    <property type="term" value="P:tRNA wobble uridine modification"/>
    <property type="evidence" value="ECO:0007669"/>
    <property type="project" value="InterPro"/>
</dbReference>
<reference evidence="11" key="3">
    <citation type="submission" date="2019-08" db="EMBL/GenBank/DDBJ databases">
        <authorList>
            <consortium name="Photinus pyralis genome working group"/>
            <person name="Fallon T.R."/>
            <person name="Sander Lower S.E."/>
            <person name="Weng J.-K."/>
        </authorList>
    </citation>
    <scope>NUCLEOTIDE SEQUENCE</scope>
    <source>
        <strain evidence="11">1611_PpyrPB1</strain>
        <tissue evidence="11">Whole body</tissue>
    </source>
</reference>
<evidence type="ECO:0000256" key="2">
    <source>
        <dbReference type="ARBA" id="ARBA00004496"/>
    </source>
</evidence>
<proteinExistence type="inferred from homology"/>
<dbReference type="EMBL" id="GEZM01039943">
    <property type="protein sequence ID" value="JAV81076.1"/>
    <property type="molecule type" value="Transcribed_RNA"/>
</dbReference>
<dbReference type="PANTHER" id="PTHR12896">
    <property type="entry name" value="PAX6 NEIGHBOR PROTEIN PAXNEB"/>
    <property type="match status" value="1"/>
</dbReference>
<reference evidence="10" key="1">
    <citation type="journal article" date="2016" name="Sci. Rep.">
        <title>Molecular characterization of firefly nuptial gifts: a multi-omics approach sheds light on postcopulatory sexual selection.</title>
        <authorList>
            <person name="Al-Wathiqui N."/>
            <person name="Fallon T.R."/>
            <person name="South A."/>
            <person name="Weng J.K."/>
            <person name="Lewis S.M."/>
        </authorList>
    </citation>
    <scope>NUCLEOTIDE SEQUENCE</scope>
</reference>
<evidence type="ECO:0000313" key="13">
    <source>
        <dbReference type="Proteomes" id="UP000327044"/>
    </source>
</evidence>
<name>A0A1Y1MB31_PHOPY</name>
<feature type="compositionally biased region" description="Polar residues" evidence="9">
    <location>
        <begin position="344"/>
        <end position="361"/>
    </location>
</feature>
<evidence type="ECO:0000256" key="9">
    <source>
        <dbReference type="SAM" id="MobiDB-lite"/>
    </source>
</evidence>
<comment type="pathway">
    <text evidence="3">tRNA modification; 5-methoxycarbonylmethyl-2-thiouridine-tRNA biosynthesis.</text>
</comment>
<keyword evidence="8" id="KW-0539">Nucleus</keyword>
<dbReference type="InterPro" id="IPR027417">
    <property type="entry name" value="P-loop_NTPase"/>
</dbReference>
<reference evidence="11 13" key="2">
    <citation type="journal article" date="2018" name="Elife">
        <title>Firefly genomes illuminate parallel origins of bioluminescence in beetles.</title>
        <authorList>
            <person name="Fallon T.R."/>
            <person name="Lower S.E."/>
            <person name="Chang C.H."/>
            <person name="Bessho-Uehara M."/>
            <person name="Martin G.J."/>
            <person name="Bewick A.J."/>
            <person name="Behringer M."/>
            <person name="Debat H.J."/>
            <person name="Wong I."/>
            <person name="Day J.C."/>
            <person name="Suvorov A."/>
            <person name="Silva C.J."/>
            <person name="Stanger-Hall K.F."/>
            <person name="Hall D.W."/>
            <person name="Schmitz R.J."/>
            <person name="Nelson D.R."/>
            <person name="Lewis S.M."/>
            <person name="Shigenobu S."/>
            <person name="Bybee S.M."/>
            <person name="Larracuente A.M."/>
            <person name="Oba Y."/>
            <person name="Weng J.K."/>
        </authorList>
    </citation>
    <scope>NUCLEOTIDE SEQUENCE [LARGE SCALE GENOMIC DNA]</scope>
    <source>
        <strain evidence="11">1611_PpyrPB1</strain>
        <tissue evidence="11">Whole body</tissue>
    </source>
</reference>
<dbReference type="AlphaFoldDB" id="A0A1Y1MB31"/>
<dbReference type="EMBL" id="VVIM01001235">
    <property type="protein sequence ID" value="KAB0790476.1"/>
    <property type="molecule type" value="Genomic_DNA"/>
</dbReference>
<dbReference type="GO" id="GO:0005737">
    <property type="term" value="C:cytoplasm"/>
    <property type="evidence" value="ECO:0007669"/>
    <property type="project" value="UniProtKB-SubCell"/>
</dbReference>
<evidence type="ECO:0000313" key="12">
    <source>
        <dbReference type="EMBL" id="KAB0802807.1"/>
    </source>
</evidence>
<dbReference type="InParanoid" id="A0A1Y1MB31"/>